<accession>I3YK11</accession>
<name>I3YK11_ALIFI</name>
<organism evidence="1 2">
    <name type="scientific">Alistipes finegoldii (strain DSM 17242 / JCM 16770 / CCUG 46020 / CIP 107999 / KCTC 15236 / AHN 2437)</name>
    <dbReference type="NCBI Taxonomy" id="679935"/>
    <lineage>
        <taxon>Bacteria</taxon>
        <taxon>Pseudomonadati</taxon>
        <taxon>Bacteroidota</taxon>
        <taxon>Bacteroidia</taxon>
        <taxon>Bacteroidales</taxon>
        <taxon>Rikenellaceae</taxon>
        <taxon>Alistipes</taxon>
    </lineage>
</organism>
<dbReference type="HOGENOM" id="CLU_117053_0_0_10"/>
<sequence>MKPDKKNISHNLRLLEKSHFVKQLCMSQEDGAEPCDFKRLEASYARFIGSVQRLVASEQCAPLDMLHALSRARNRLVRLRSCEERRPAALVALWEGAVSHLEFEMRMVHLRIEHPAVMDRLPQSEKPRSALYLAEPFTPTDLMELITALHSAGVGRRIDGTRANVEQLVELFSWMLNVRINNPIQCRRGVINRKLRLTRFLDLLRNSLIEESQR</sequence>
<dbReference type="KEGG" id="afd:Alfi_0967"/>
<protein>
    <submittedName>
        <fullName evidence="1">RteC protein</fullName>
    </submittedName>
</protein>
<gene>
    <name evidence="1" type="ordered locus">Alfi_0967</name>
</gene>
<dbReference type="PATRIC" id="fig|679935.3.peg.894"/>
<dbReference type="InterPro" id="IPR018534">
    <property type="entry name" value="Tet_reg_excision_RteC"/>
</dbReference>
<dbReference type="EMBL" id="CP003274">
    <property type="protein sequence ID" value="AFL77329.1"/>
    <property type="molecule type" value="Genomic_DNA"/>
</dbReference>
<dbReference type="Proteomes" id="UP000006052">
    <property type="component" value="Chromosome"/>
</dbReference>
<evidence type="ECO:0000313" key="2">
    <source>
        <dbReference type="Proteomes" id="UP000006052"/>
    </source>
</evidence>
<proteinExistence type="predicted"/>
<reference evidence="2" key="1">
    <citation type="journal article" date="2013" name="Stand. Genomic Sci.">
        <title>Complete genome sequence of the bile-resistant pigment-producing anaerobe Alistipes finegoldii type strain (AHN2437(T)).</title>
        <authorList>
            <person name="Mavromatis K."/>
            <person name="Stackebrandt E."/>
            <person name="Munk C."/>
            <person name="Lapidus A."/>
            <person name="Nolan M."/>
            <person name="Lucas S."/>
            <person name="Hammon N."/>
            <person name="Deshpande S."/>
            <person name="Cheng J.F."/>
            <person name="Tapia R."/>
            <person name="Goodwin L.A."/>
            <person name="Pitluck S."/>
            <person name="Liolios K."/>
            <person name="Pagani I."/>
            <person name="Ivanova N."/>
            <person name="Mikhailova N."/>
            <person name="Huntemann M."/>
            <person name="Pati A."/>
            <person name="Chen A."/>
            <person name="Palaniappan K."/>
            <person name="Land M."/>
            <person name="Hauser L."/>
            <person name="Rohde M."/>
            <person name="Gronow S."/>
            <person name="Goker M."/>
            <person name="Detter J.C."/>
            <person name="Bristow J."/>
            <person name="Eisen J.A."/>
            <person name="Markowitz V."/>
            <person name="Hugenholtz P."/>
            <person name="Kyrpides N.C."/>
            <person name="Klenk H.P."/>
            <person name="Woyke T."/>
        </authorList>
    </citation>
    <scope>NUCLEOTIDE SEQUENCE</scope>
    <source>
        <strain evidence="2">DSM 17242 / JCM 16770 / AHN 2437 / CCUG 46020 / CIP 107999</strain>
    </source>
</reference>
<dbReference type="Pfam" id="PF09357">
    <property type="entry name" value="RteC"/>
    <property type="match status" value="1"/>
</dbReference>
<dbReference type="AlphaFoldDB" id="I3YK11"/>
<evidence type="ECO:0000313" key="1">
    <source>
        <dbReference type="EMBL" id="AFL77329.1"/>
    </source>
</evidence>